<organism evidence="4 5">
    <name type="scientific">Cyprinodon variegatus</name>
    <name type="common">Sheepshead minnow</name>
    <dbReference type="NCBI Taxonomy" id="28743"/>
    <lineage>
        <taxon>Eukaryota</taxon>
        <taxon>Metazoa</taxon>
        <taxon>Chordata</taxon>
        <taxon>Craniata</taxon>
        <taxon>Vertebrata</taxon>
        <taxon>Euteleostomi</taxon>
        <taxon>Actinopterygii</taxon>
        <taxon>Neopterygii</taxon>
        <taxon>Teleostei</taxon>
        <taxon>Neoteleostei</taxon>
        <taxon>Acanthomorphata</taxon>
        <taxon>Ovalentaria</taxon>
        <taxon>Atherinomorphae</taxon>
        <taxon>Cyprinodontiformes</taxon>
        <taxon>Cyprinodontidae</taxon>
        <taxon>Cyprinodon</taxon>
    </lineage>
</organism>
<name>A0A3Q2EBI0_CYPVA</name>
<dbReference type="GeneTree" id="ENSGT00390000012710"/>
<evidence type="ECO:0000259" key="3">
    <source>
        <dbReference type="PROSITE" id="PS50004"/>
    </source>
</evidence>
<dbReference type="SUPFAM" id="SSF49562">
    <property type="entry name" value="C2 domain (Calcium/lipid-binding domain, CaLB)"/>
    <property type="match status" value="1"/>
</dbReference>
<feature type="chain" id="PRO_5018550688" evidence="2">
    <location>
        <begin position="21"/>
        <end position="129"/>
    </location>
</feature>
<dbReference type="InterPro" id="IPR052784">
    <property type="entry name" value="Perforin-1_pore-forming"/>
</dbReference>
<accession>A0A3Q2EBI0</accession>
<evidence type="ECO:0000313" key="5">
    <source>
        <dbReference type="Proteomes" id="UP000265020"/>
    </source>
</evidence>
<feature type="signal peptide" evidence="2">
    <location>
        <begin position="1"/>
        <end position="20"/>
    </location>
</feature>
<dbReference type="Pfam" id="PF00168">
    <property type="entry name" value="C2"/>
    <property type="match status" value="1"/>
</dbReference>
<dbReference type="SMART" id="SM00239">
    <property type="entry name" value="C2"/>
    <property type="match status" value="1"/>
</dbReference>
<dbReference type="Gene3D" id="2.60.40.150">
    <property type="entry name" value="C2 domain"/>
    <property type="match status" value="1"/>
</dbReference>
<dbReference type="InterPro" id="IPR000008">
    <property type="entry name" value="C2_dom"/>
</dbReference>
<dbReference type="OrthoDB" id="73919at2759"/>
<dbReference type="GeneID" id="107093690"/>
<proteinExistence type="predicted"/>
<feature type="domain" description="C2" evidence="3">
    <location>
        <begin position="1"/>
        <end position="117"/>
    </location>
</feature>
<dbReference type="KEGG" id="cvg:107093690"/>
<dbReference type="PANTHER" id="PTHR46096">
    <property type="entry name" value="PERFORIN-1"/>
    <property type="match status" value="1"/>
</dbReference>
<dbReference type="GO" id="GO:0051607">
    <property type="term" value="P:defense response to virus"/>
    <property type="evidence" value="ECO:0007669"/>
    <property type="project" value="TreeGrafter"/>
</dbReference>
<dbReference type="GO" id="GO:0022829">
    <property type="term" value="F:wide pore channel activity"/>
    <property type="evidence" value="ECO:0007669"/>
    <property type="project" value="TreeGrafter"/>
</dbReference>
<dbReference type="InterPro" id="IPR035892">
    <property type="entry name" value="C2_domain_sf"/>
</dbReference>
<dbReference type="PANTHER" id="PTHR46096:SF3">
    <property type="entry name" value="PERFORIN-1"/>
    <property type="match status" value="1"/>
</dbReference>
<dbReference type="GO" id="GO:0001771">
    <property type="term" value="P:immunological synapse formation"/>
    <property type="evidence" value="ECO:0007669"/>
    <property type="project" value="TreeGrafter"/>
</dbReference>
<dbReference type="RefSeq" id="XP_015244379.1">
    <property type="nucleotide sequence ID" value="XM_015388893.1"/>
</dbReference>
<keyword evidence="5" id="KW-1185">Reference proteome</keyword>
<evidence type="ECO:0000313" key="4">
    <source>
        <dbReference type="Ensembl" id="ENSCVAP00000029039.1"/>
    </source>
</evidence>
<dbReference type="GO" id="GO:0016020">
    <property type="term" value="C:membrane"/>
    <property type="evidence" value="ECO:0007669"/>
    <property type="project" value="TreeGrafter"/>
</dbReference>
<reference evidence="4" key="1">
    <citation type="submission" date="2025-08" db="UniProtKB">
        <authorList>
            <consortium name="Ensembl"/>
        </authorList>
    </citation>
    <scope>IDENTIFICATION</scope>
</reference>
<dbReference type="OMA" id="THEYECF"/>
<reference evidence="4" key="2">
    <citation type="submission" date="2025-09" db="UniProtKB">
        <authorList>
            <consortium name="Ensembl"/>
        </authorList>
    </citation>
    <scope>IDENTIFICATION</scope>
</reference>
<dbReference type="AlphaFoldDB" id="A0A3Q2EBI0"/>
<dbReference type="GO" id="GO:0001913">
    <property type="term" value="P:T cell mediated cytotoxicity"/>
    <property type="evidence" value="ECO:0007669"/>
    <property type="project" value="TreeGrafter"/>
</dbReference>
<sequence length="129" mass="14604">MASSLSVSFLVLCALSLAQAQLRVFDLRASDLPYDIFGITDAYVKVYVGTASLGKTATRANTIHPWWEEEFTYFHAQENDILKLDVHDADLLFHDLVGSCERQLKPGTYHYDCHLEEGGTLHYSYTLDQ</sequence>
<dbReference type="Ensembl" id="ENSCVAT00000022112.1">
    <property type="protein sequence ID" value="ENSCVAP00000029039.1"/>
    <property type="gene ID" value="ENSCVAG00000016510.1"/>
</dbReference>
<keyword evidence="1 2" id="KW-0732">Signal</keyword>
<protein>
    <submittedName>
        <fullName evidence="4">Cytosolic phospholipase A2 delta-like</fullName>
    </submittedName>
</protein>
<evidence type="ECO:0000256" key="1">
    <source>
        <dbReference type="ARBA" id="ARBA00022729"/>
    </source>
</evidence>
<evidence type="ECO:0000256" key="2">
    <source>
        <dbReference type="SAM" id="SignalP"/>
    </source>
</evidence>
<dbReference type="PROSITE" id="PS50004">
    <property type="entry name" value="C2"/>
    <property type="match status" value="1"/>
</dbReference>
<dbReference type="Proteomes" id="UP000265020">
    <property type="component" value="Unassembled WGS sequence"/>
</dbReference>